<evidence type="ECO:0000256" key="1">
    <source>
        <dbReference type="SAM" id="Coils"/>
    </source>
</evidence>
<comment type="caution">
    <text evidence="2">The sequence shown here is derived from an EMBL/GenBank/DDBJ whole genome shotgun (WGS) entry which is preliminary data.</text>
</comment>
<protein>
    <submittedName>
        <fullName evidence="2">Uncharacterized protein</fullName>
    </submittedName>
</protein>
<name>X1QYB8_9ZZZZ</name>
<feature type="non-terminal residue" evidence="2">
    <location>
        <position position="51"/>
    </location>
</feature>
<feature type="coiled-coil region" evidence="1">
    <location>
        <begin position="1"/>
        <end position="35"/>
    </location>
</feature>
<gene>
    <name evidence="2" type="ORF">S12H4_23871</name>
</gene>
<reference evidence="2" key="1">
    <citation type="journal article" date="2014" name="Front. Microbiol.">
        <title>High frequency of phylogenetically diverse reductive dehalogenase-homologous genes in deep subseafloor sedimentary metagenomes.</title>
        <authorList>
            <person name="Kawai M."/>
            <person name="Futagami T."/>
            <person name="Toyoda A."/>
            <person name="Takaki Y."/>
            <person name="Nishi S."/>
            <person name="Hori S."/>
            <person name="Arai W."/>
            <person name="Tsubouchi T."/>
            <person name="Morono Y."/>
            <person name="Uchiyama I."/>
            <person name="Ito T."/>
            <person name="Fujiyama A."/>
            <person name="Inagaki F."/>
            <person name="Takami H."/>
        </authorList>
    </citation>
    <scope>NUCLEOTIDE SEQUENCE</scope>
    <source>
        <strain evidence="2">Expedition CK06-06</strain>
    </source>
</reference>
<dbReference type="AlphaFoldDB" id="X1QYB8"/>
<organism evidence="2">
    <name type="scientific">marine sediment metagenome</name>
    <dbReference type="NCBI Taxonomy" id="412755"/>
    <lineage>
        <taxon>unclassified sequences</taxon>
        <taxon>metagenomes</taxon>
        <taxon>ecological metagenomes</taxon>
    </lineage>
</organism>
<dbReference type="EMBL" id="BARW01012783">
    <property type="protein sequence ID" value="GAI73527.1"/>
    <property type="molecule type" value="Genomic_DNA"/>
</dbReference>
<proteinExistence type="predicted"/>
<accession>X1QYB8</accession>
<sequence length="51" mass="5950">MGHQNKTKEQLIQEISKLNQQITKLKKLEDKNKQDLKGTKTLIDELPQAVY</sequence>
<keyword evidence="1" id="KW-0175">Coiled coil</keyword>
<evidence type="ECO:0000313" key="2">
    <source>
        <dbReference type="EMBL" id="GAI73527.1"/>
    </source>
</evidence>